<dbReference type="Proteomes" id="UP000237271">
    <property type="component" value="Unassembled WGS sequence"/>
</dbReference>
<accession>A0A2P4XGW7</accession>
<proteinExistence type="predicted"/>
<gene>
    <name evidence="1" type="ORF">PHPALM_19642</name>
</gene>
<protein>
    <submittedName>
        <fullName evidence="1">Uncharacterized protein</fullName>
    </submittedName>
</protein>
<reference evidence="1 2" key="1">
    <citation type="journal article" date="2017" name="Genome Biol. Evol.">
        <title>Phytophthora megakarya and P. palmivora, closely related causal agents of cacao black pod rot, underwent increases in genome sizes and gene numbers by different mechanisms.</title>
        <authorList>
            <person name="Ali S.S."/>
            <person name="Shao J."/>
            <person name="Lary D.J."/>
            <person name="Kronmiller B."/>
            <person name="Shen D."/>
            <person name="Strem M.D."/>
            <person name="Amoako-Attah I."/>
            <person name="Akrofi A.Y."/>
            <person name="Begoude B.A."/>
            <person name="Ten Hoopen G.M."/>
            <person name="Coulibaly K."/>
            <person name="Kebe B.I."/>
            <person name="Melnick R.L."/>
            <person name="Guiltinan M.J."/>
            <person name="Tyler B.M."/>
            <person name="Meinhardt L.W."/>
            <person name="Bailey B.A."/>
        </authorList>
    </citation>
    <scope>NUCLEOTIDE SEQUENCE [LARGE SCALE GENOMIC DNA]</scope>
    <source>
        <strain evidence="2">sbr112.9</strain>
    </source>
</reference>
<evidence type="ECO:0000313" key="1">
    <source>
        <dbReference type="EMBL" id="POM64781.1"/>
    </source>
</evidence>
<dbReference type="EMBL" id="NCKW01011053">
    <property type="protein sequence ID" value="POM64781.1"/>
    <property type="molecule type" value="Genomic_DNA"/>
</dbReference>
<sequence>MPYLDAKLQHLPLAKSRQEILSYATDEGIFLHLVMYLRAAAMHPALSSNDERKHFDAMVHNGLKFSVTKTRLYQTSATWRDKVISADGVKHDPK</sequence>
<organism evidence="1 2">
    <name type="scientific">Phytophthora palmivora</name>
    <dbReference type="NCBI Taxonomy" id="4796"/>
    <lineage>
        <taxon>Eukaryota</taxon>
        <taxon>Sar</taxon>
        <taxon>Stramenopiles</taxon>
        <taxon>Oomycota</taxon>
        <taxon>Peronosporomycetes</taxon>
        <taxon>Peronosporales</taxon>
        <taxon>Peronosporaceae</taxon>
        <taxon>Phytophthora</taxon>
    </lineage>
</organism>
<keyword evidence="2" id="KW-1185">Reference proteome</keyword>
<dbReference type="AlphaFoldDB" id="A0A2P4XGW7"/>
<name>A0A2P4XGW7_9STRA</name>
<comment type="caution">
    <text evidence="1">The sequence shown here is derived from an EMBL/GenBank/DDBJ whole genome shotgun (WGS) entry which is preliminary data.</text>
</comment>
<evidence type="ECO:0000313" key="2">
    <source>
        <dbReference type="Proteomes" id="UP000237271"/>
    </source>
</evidence>